<dbReference type="OrthoDB" id="59699at2759"/>
<evidence type="ECO:0000313" key="1">
    <source>
        <dbReference type="EMBL" id="PMD45978.1"/>
    </source>
</evidence>
<reference evidence="1 2" key="1">
    <citation type="submission" date="2016-04" db="EMBL/GenBank/DDBJ databases">
        <title>A degradative enzymes factory behind the ericoid mycorrhizal symbiosis.</title>
        <authorList>
            <consortium name="DOE Joint Genome Institute"/>
            <person name="Martino E."/>
            <person name="Morin E."/>
            <person name="Grelet G."/>
            <person name="Kuo A."/>
            <person name="Kohler A."/>
            <person name="Daghino S."/>
            <person name="Barry K."/>
            <person name="Choi C."/>
            <person name="Cichocki N."/>
            <person name="Clum A."/>
            <person name="Copeland A."/>
            <person name="Hainaut M."/>
            <person name="Haridas S."/>
            <person name="Labutti K."/>
            <person name="Lindquist E."/>
            <person name="Lipzen A."/>
            <person name="Khouja H.-R."/>
            <person name="Murat C."/>
            <person name="Ohm R."/>
            <person name="Olson A."/>
            <person name="Spatafora J."/>
            <person name="Veneault-Fourrey C."/>
            <person name="Henrissat B."/>
            <person name="Grigoriev I."/>
            <person name="Martin F."/>
            <person name="Perotto S."/>
        </authorList>
    </citation>
    <scope>NUCLEOTIDE SEQUENCE [LARGE SCALE GENOMIC DNA]</scope>
    <source>
        <strain evidence="1 2">F</strain>
    </source>
</reference>
<dbReference type="InterPro" id="IPR027417">
    <property type="entry name" value="P-loop_NTPase"/>
</dbReference>
<keyword evidence="2" id="KW-1185">Reference proteome</keyword>
<organism evidence="1 2">
    <name type="scientific">Hyaloscypha variabilis (strain UAMH 11265 / GT02V1 / F)</name>
    <name type="common">Meliniomyces variabilis</name>
    <dbReference type="NCBI Taxonomy" id="1149755"/>
    <lineage>
        <taxon>Eukaryota</taxon>
        <taxon>Fungi</taxon>
        <taxon>Dikarya</taxon>
        <taxon>Ascomycota</taxon>
        <taxon>Pezizomycotina</taxon>
        <taxon>Leotiomycetes</taxon>
        <taxon>Helotiales</taxon>
        <taxon>Hyaloscyphaceae</taxon>
        <taxon>Hyaloscypha</taxon>
        <taxon>Hyaloscypha variabilis</taxon>
    </lineage>
</organism>
<sequence>MANVENGAENARIERDTYKEAVDEHDQIRLVILGHSGIGKSTIVSRVFGIPEEEARVSHDVPGDHDINVGIPYPSNRSIVVHDSGGFESGVAAGVQKVSQFMESRRNMKQVKDQIHCIWYCIACEGDRPTQGFAEEFFSNIDKITGEIPVLIIFTKFDKLVDQHQSIIGRQNQDWPYAKTKQYAEGEALKDFEAKYRRQVISKLKNAKKKVDWEVVGRLQSPERGGADIGDPHNETGTNDLIAKTLACLAYSLKPMWVRTQRQNAQLKIDDSITAGLKDFKAASFSNGIPFVPLKDLAVEMITSNKIFQNIHRIWNQDEFLFRADKDTQVLMRDAIFDKNIVQQVASQIWDILDITGPLSQANNAVKFMKTVAGVTIIHERLFWYQKAQIEKMSTFSVREGRGISGAGKSKILPLSPQQVNNEIHKFRTSRQRILLSAQIEGQLNKYGLNLGKAYDAAEVEKIIREAIEVALGVGN</sequence>
<accession>A0A2J6S5G4</accession>
<dbReference type="Proteomes" id="UP000235786">
    <property type="component" value="Unassembled WGS sequence"/>
</dbReference>
<dbReference type="Gene3D" id="3.40.50.300">
    <property type="entry name" value="P-loop containing nucleotide triphosphate hydrolases"/>
    <property type="match status" value="1"/>
</dbReference>
<name>A0A2J6S5G4_HYAVF</name>
<evidence type="ECO:0000313" key="2">
    <source>
        <dbReference type="Proteomes" id="UP000235786"/>
    </source>
</evidence>
<gene>
    <name evidence="1" type="ORF">L207DRAFT_628624</name>
</gene>
<dbReference type="STRING" id="1149755.A0A2J6S5G4"/>
<dbReference type="SUPFAM" id="SSF52540">
    <property type="entry name" value="P-loop containing nucleoside triphosphate hydrolases"/>
    <property type="match status" value="1"/>
</dbReference>
<dbReference type="CDD" id="cd00882">
    <property type="entry name" value="Ras_like_GTPase"/>
    <property type="match status" value="1"/>
</dbReference>
<protein>
    <submittedName>
        <fullName evidence="1">Uncharacterized protein</fullName>
    </submittedName>
</protein>
<dbReference type="EMBL" id="KZ613939">
    <property type="protein sequence ID" value="PMD45978.1"/>
    <property type="molecule type" value="Genomic_DNA"/>
</dbReference>
<proteinExistence type="predicted"/>
<dbReference type="AlphaFoldDB" id="A0A2J6S5G4"/>